<evidence type="ECO:0000313" key="3">
    <source>
        <dbReference type="Proteomes" id="UP000641646"/>
    </source>
</evidence>
<dbReference type="InterPro" id="IPR030489">
    <property type="entry name" value="TR_Rrf2-type_CS"/>
</dbReference>
<dbReference type="NCBIfam" id="TIGR00738">
    <property type="entry name" value="rrf2_super"/>
    <property type="match status" value="1"/>
</dbReference>
<dbReference type="PROSITE" id="PS01332">
    <property type="entry name" value="HTH_RRF2_1"/>
    <property type="match status" value="1"/>
</dbReference>
<dbReference type="Proteomes" id="UP000641646">
    <property type="component" value="Unassembled WGS sequence"/>
</dbReference>
<dbReference type="PANTHER" id="PTHR33221">
    <property type="entry name" value="WINGED HELIX-TURN-HELIX TRANSCRIPTIONAL REGULATOR, RRF2 FAMILY"/>
    <property type="match status" value="1"/>
</dbReference>
<reference evidence="2" key="1">
    <citation type="journal article" date="2015" name="ISME J.">
        <title>Draft Genome Sequence of Streptomyces incarnatus NRRL8089, which Produces the Nucleoside Antibiotic Sinefungin.</title>
        <authorList>
            <person name="Oshima K."/>
            <person name="Hattori M."/>
            <person name="Shimizu H."/>
            <person name="Fukuda K."/>
            <person name="Nemoto M."/>
            <person name="Inagaki K."/>
            <person name="Tamura T."/>
        </authorList>
    </citation>
    <scope>NUCLEOTIDE SEQUENCE</scope>
    <source>
        <strain evidence="2">FACHB-1375</strain>
    </source>
</reference>
<dbReference type="InterPro" id="IPR000944">
    <property type="entry name" value="Tscrpt_reg_Rrf2"/>
</dbReference>
<dbReference type="GO" id="GO:0003700">
    <property type="term" value="F:DNA-binding transcription factor activity"/>
    <property type="evidence" value="ECO:0007669"/>
    <property type="project" value="TreeGrafter"/>
</dbReference>
<gene>
    <name evidence="2" type="ORF">H6G03_30195</name>
</gene>
<sequence>MELSCKVNYALLALLELARHRERGKLVQIEQIAADYQIPDRYLAQLLMTLRRCGIVRSQRGAKGGYLLAREPGQITLLEVFTCLEGTWSHKQESQAASLTQAHFAIEEIWQEATMAATAVLQRYTLEDLRQKRDEGQQFNPMYYI</sequence>
<evidence type="ECO:0000313" key="2">
    <source>
        <dbReference type="EMBL" id="MBD2185298.1"/>
    </source>
</evidence>
<comment type="caution">
    <text evidence="2">The sequence shown here is derived from an EMBL/GenBank/DDBJ whole genome shotgun (WGS) entry which is preliminary data.</text>
</comment>
<protein>
    <submittedName>
        <fullName evidence="2">Rrf2 family transcriptional regulator</fullName>
    </submittedName>
</protein>
<dbReference type="AlphaFoldDB" id="A0A926VL62"/>
<dbReference type="Pfam" id="PF02082">
    <property type="entry name" value="Rrf2"/>
    <property type="match status" value="1"/>
</dbReference>
<dbReference type="GO" id="GO:0005829">
    <property type="term" value="C:cytosol"/>
    <property type="evidence" value="ECO:0007669"/>
    <property type="project" value="TreeGrafter"/>
</dbReference>
<dbReference type="RefSeq" id="WP_190473391.1">
    <property type="nucleotide sequence ID" value="NZ_JACJPW010000115.1"/>
</dbReference>
<dbReference type="Gene3D" id="1.10.10.10">
    <property type="entry name" value="Winged helix-like DNA-binding domain superfamily/Winged helix DNA-binding domain"/>
    <property type="match status" value="1"/>
</dbReference>
<evidence type="ECO:0000256" key="1">
    <source>
        <dbReference type="ARBA" id="ARBA00023125"/>
    </source>
</evidence>
<organism evidence="2 3">
    <name type="scientific">Aerosakkonema funiforme FACHB-1375</name>
    <dbReference type="NCBI Taxonomy" id="2949571"/>
    <lineage>
        <taxon>Bacteria</taxon>
        <taxon>Bacillati</taxon>
        <taxon>Cyanobacteriota</taxon>
        <taxon>Cyanophyceae</taxon>
        <taxon>Oscillatoriophycideae</taxon>
        <taxon>Aerosakkonematales</taxon>
        <taxon>Aerosakkonemataceae</taxon>
        <taxon>Aerosakkonema</taxon>
    </lineage>
</organism>
<dbReference type="PANTHER" id="PTHR33221:SF5">
    <property type="entry name" value="HTH-TYPE TRANSCRIPTIONAL REGULATOR ISCR"/>
    <property type="match status" value="1"/>
</dbReference>
<dbReference type="GO" id="GO:0003677">
    <property type="term" value="F:DNA binding"/>
    <property type="evidence" value="ECO:0007669"/>
    <property type="project" value="UniProtKB-KW"/>
</dbReference>
<dbReference type="InterPro" id="IPR036390">
    <property type="entry name" value="WH_DNA-bd_sf"/>
</dbReference>
<proteinExistence type="predicted"/>
<dbReference type="InterPro" id="IPR036388">
    <property type="entry name" value="WH-like_DNA-bd_sf"/>
</dbReference>
<keyword evidence="1" id="KW-0238">DNA-binding</keyword>
<accession>A0A926VL62</accession>
<dbReference type="SUPFAM" id="SSF46785">
    <property type="entry name" value="Winged helix' DNA-binding domain"/>
    <property type="match status" value="1"/>
</dbReference>
<dbReference type="EMBL" id="JACJPW010000115">
    <property type="protein sequence ID" value="MBD2185298.1"/>
    <property type="molecule type" value="Genomic_DNA"/>
</dbReference>
<dbReference type="PROSITE" id="PS51197">
    <property type="entry name" value="HTH_RRF2_2"/>
    <property type="match status" value="1"/>
</dbReference>
<keyword evidence="3" id="KW-1185">Reference proteome</keyword>
<reference evidence="2" key="2">
    <citation type="submission" date="2020-08" db="EMBL/GenBank/DDBJ databases">
        <authorList>
            <person name="Chen M."/>
            <person name="Teng W."/>
            <person name="Zhao L."/>
            <person name="Hu C."/>
            <person name="Zhou Y."/>
            <person name="Han B."/>
            <person name="Song L."/>
            <person name="Shu W."/>
        </authorList>
    </citation>
    <scope>NUCLEOTIDE SEQUENCE</scope>
    <source>
        <strain evidence="2">FACHB-1375</strain>
    </source>
</reference>
<name>A0A926VL62_9CYAN</name>